<dbReference type="OrthoDB" id="9802264at2"/>
<dbReference type="SMART" id="SM00382">
    <property type="entry name" value="AAA"/>
    <property type="match status" value="1"/>
</dbReference>
<dbReference type="InterPro" id="IPR015855">
    <property type="entry name" value="ABC_transpr_MalK-like"/>
</dbReference>
<dbReference type="PANTHER" id="PTHR43875">
    <property type="entry name" value="MALTODEXTRIN IMPORT ATP-BINDING PROTEIN MSMX"/>
    <property type="match status" value="1"/>
</dbReference>
<dbReference type="InterPro" id="IPR012340">
    <property type="entry name" value="NA-bd_OB-fold"/>
</dbReference>
<dbReference type="AlphaFoldDB" id="A0A4R6ME15"/>
<evidence type="ECO:0000256" key="3">
    <source>
        <dbReference type="ARBA" id="ARBA00022840"/>
    </source>
</evidence>
<sequence>MSSVIIRNVNKSYGTLPIVKNLNLEVQDGEFVVLVGPSGCGKSTTLRMVAGLEDITQGDIDVGGRTVNDLPPHKRNIAMVFQNYALYPHMSVKENIVFGLKKSGADAQTIQNKLADVSEMLKLEPYLDRKPADLSGGQRQRVAMGRALARDADVYLFDEPLSNLDAKLRHHMRTEIARIQHQYNMTAIYVTHDQIEAMTLGDRVVVMRDGIVEQVGSPMEIYLQPTNTFVATFIGSPAMNLIEATVNENVLVIDDYHIPAADIANVDLTELNKHHSVLVGIRPDFFEDSSLNSPSDNVFEFNDIQVDLVENLGFDKEVLFKLGGEDSKARLDLRSHVQRKEHISLTVDLNRVLIFDTSTEGVLLNPGALINPTDLSDPNG</sequence>
<dbReference type="Gene3D" id="3.40.50.300">
    <property type="entry name" value="P-loop containing nucleotide triphosphate hydrolases"/>
    <property type="match status" value="1"/>
</dbReference>
<dbReference type="PROSITE" id="PS00211">
    <property type="entry name" value="ABC_TRANSPORTER_1"/>
    <property type="match status" value="1"/>
</dbReference>
<dbReference type="InterPro" id="IPR003439">
    <property type="entry name" value="ABC_transporter-like_ATP-bd"/>
</dbReference>
<dbReference type="Pfam" id="PF00005">
    <property type="entry name" value="ABC_tran"/>
    <property type="match status" value="1"/>
</dbReference>
<dbReference type="Proteomes" id="UP000294656">
    <property type="component" value="Unassembled WGS sequence"/>
</dbReference>
<keyword evidence="1" id="KW-0813">Transport</keyword>
<dbReference type="InterPro" id="IPR003593">
    <property type="entry name" value="AAA+_ATPase"/>
</dbReference>
<dbReference type="RefSeq" id="WP_133502660.1">
    <property type="nucleotide sequence ID" value="NZ_SNXC01000009.1"/>
</dbReference>
<reference evidence="5 6" key="1">
    <citation type="submission" date="2019-03" db="EMBL/GenBank/DDBJ databases">
        <title>Genomic Encyclopedia of Type Strains, Phase III (KMG-III): the genomes of soil and plant-associated and newly described type strains.</title>
        <authorList>
            <person name="Whitman W."/>
        </authorList>
    </citation>
    <scope>NUCLEOTIDE SEQUENCE [LARGE SCALE GENOMIC DNA]</scope>
    <source>
        <strain evidence="5 6">CECT 7378</strain>
    </source>
</reference>
<keyword evidence="3 5" id="KW-0067">ATP-binding</keyword>
<dbReference type="GO" id="GO:0005524">
    <property type="term" value="F:ATP binding"/>
    <property type="evidence" value="ECO:0007669"/>
    <property type="project" value="UniProtKB-KW"/>
</dbReference>
<dbReference type="Gene3D" id="2.40.50.140">
    <property type="entry name" value="Nucleic acid-binding proteins"/>
    <property type="match status" value="1"/>
</dbReference>
<keyword evidence="6" id="KW-1185">Reference proteome</keyword>
<evidence type="ECO:0000256" key="1">
    <source>
        <dbReference type="ARBA" id="ARBA00022448"/>
    </source>
</evidence>
<dbReference type="PANTHER" id="PTHR43875:SF1">
    <property type="entry name" value="OSMOPROTECTIVE COMPOUNDS UPTAKE ATP-BINDING PROTEIN GGTA"/>
    <property type="match status" value="1"/>
</dbReference>
<dbReference type="InterPro" id="IPR008995">
    <property type="entry name" value="Mo/tungstate-bd_C_term_dom"/>
</dbReference>
<dbReference type="GO" id="GO:0008643">
    <property type="term" value="P:carbohydrate transport"/>
    <property type="evidence" value="ECO:0007669"/>
    <property type="project" value="InterPro"/>
</dbReference>
<evidence type="ECO:0000313" key="5">
    <source>
        <dbReference type="EMBL" id="TDO99833.1"/>
    </source>
</evidence>
<protein>
    <submittedName>
        <fullName evidence="5">Carbohydrate ABC transporter ATP-binding protein (CUT1 family)</fullName>
    </submittedName>
</protein>
<comment type="caution">
    <text evidence="5">The sequence shown here is derived from an EMBL/GenBank/DDBJ whole genome shotgun (WGS) entry which is preliminary data.</text>
</comment>
<dbReference type="InterPro" id="IPR017871">
    <property type="entry name" value="ABC_transporter-like_CS"/>
</dbReference>
<dbReference type="Pfam" id="PF17912">
    <property type="entry name" value="OB_MalK"/>
    <property type="match status" value="1"/>
</dbReference>
<dbReference type="GO" id="GO:0016887">
    <property type="term" value="F:ATP hydrolysis activity"/>
    <property type="evidence" value="ECO:0007669"/>
    <property type="project" value="InterPro"/>
</dbReference>
<gene>
    <name evidence="5" type="ORF">DFP79_0842</name>
</gene>
<dbReference type="SUPFAM" id="SSF50331">
    <property type="entry name" value="MOP-like"/>
    <property type="match status" value="1"/>
</dbReference>
<feature type="domain" description="ABC transporter" evidence="4">
    <location>
        <begin position="4"/>
        <end position="234"/>
    </location>
</feature>
<dbReference type="FunFam" id="3.40.50.300:FF:000042">
    <property type="entry name" value="Maltose/maltodextrin ABC transporter, ATP-binding protein"/>
    <property type="match status" value="1"/>
</dbReference>
<dbReference type="CDD" id="cd03301">
    <property type="entry name" value="ABC_MalK_N"/>
    <property type="match status" value="1"/>
</dbReference>
<evidence type="ECO:0000313" key="6">
    <source>
        <dbReference type="Proteomes" id="UP000294656"/>
    </source>
</evidence>
<dbReference type="InterPro" id="IPR047641">
    <property type="entry name" value="ABC_transpr_MalK/UgpC-like"/>
</dbReference>
<name>A0A4R6ME15_9GAMM</name>
<dbReference type="Gene3D" id="2.40.50.100">
    <property type="match status" value="1"/>
</dbReference>
<dbReference type="GO" id="GO:0140359">
    <property type="term" value="F:ABC-type transporter activity"/>
    <property type="evidence" value="ECO:0007669"/>
    <property type="project" value="InterPro"/>
</dbReference>
<evidence type="ECO:0000256" key="2">
    <source>
        <dbReference type="ARBA" id="ARBA00022741"/>
    </source>
</evidence>
<dbReference type="PROSITE" id="PS50893">
    <property type="entry name" value="ABC_TRANSPORTER_2"/>
    <property type="match status" value="1"/>
</dbReference>
<evidence type="ECO:0000259" key="4">
    <source>
        <dbReference type="PROSITE" id="PS50893"/>
    </source>
</evidence>
<dbReference type="NCBIfam" id="NF008653">
    <property type="entry name" value="PRK11650.1"/>
    <property type="match status" value="1"/>
</dbReference>
<dbReference type="EMBL" id="SNXC01000009">
    <property type="protein sequence ID" value="TDO99833.1"/>
    <property type="molecule type" value="Genomic_DNA"/>
</dbReference>
<dbReference type="InterPro" id="IPR027417">
    <property type="entry name" value="P-loop_NTPase"/>
</dbReference>
<proteinExistence type="predicted"/>
<dbReference type="GO" id="GO:0055052">
    <property type="term" value="C:ATP-binding cassette (ABC) transporter complex, substrate-binding subunit-containing"/>
    <property type="evidence" value="ECO:0007669"/>
    <property type="project" value="TreeGrafter"/>
</dbReference>
<dbReference type="InterPro" id="IPR040582">
    <property type="entry name" value="OB_MalK-like"/>
</dbReference>
<organism evidence="5 6">
    <name type="scientific">Marinomonas balearica</name>
    <dbReference type="NCBI Taxonomy" id="491947"/>
    <lineage>
        <taxon>Bacteria</taxon>
        <taxon>Pseudomonadati</taxon>
        <taxon>Pseudomonadota</taxon>
        <taxon>Gammaproteobacteria</taxon>
        <taxon>Oceanospirillales</taxon>
        <taxon>Oceanospirillaceae</taxon>
        <taxon>Marinomonas</taxon>
    </lineage>
</organism>
<dbReference type="SUPFAM" id="SSF52540">
    <property type="entry name" value="P-loop containing nucleoside triphosphate hydrolases"/>
    <property type="match status" value="1"/>
</dbReference>
<accession>A0A4R6ME15</accession>
<keyword evidence="2" id="KW-0547">Nucleotide-binding</keyword>